<dbReference type="Pfam" id="PF07883">
    <property type="entry name" value="Cupin_2"/>
    <property type="match status" value="1"/>
</dbReference>
<evidence type="ECO:0000259" key="1">
    <source>
        <dbReference type="Pfam" id="PF07883"/>
    </source>
</evidence>
<dbReference type="Gene3D" id="2.60.120.10">
    <property type="entry name" value="Jelly Rolls"/>
    <property type="match status" value="1"/>
</dbReference>
<reference evidence="2 3" key="1">
    <citation type="submission" date="2017-02" db="EMBL/GenBank/DDBJ databases">
        <authorList>
            <person name="Peterson S.W."/>
        </authorList>
    </citation>
    <scope>NUCLEOTIDE SEQUENCE [LARGE SCALE GENOMIC DNA]</scope>
    <source>
        <strain evidence="2 3">S285</strain>
    </source>
</reference>
<dbReference type="STRING" id="655015.B1812_09485"/>
<feature type="domain" description="Cupin type-2" evidence="1">
    <location>
        <begin position="83"/>
        <end position="149"/>
    </location>
</feature>
<name>A0A1W6MUI0_9HYPH</name>
<gene>
    <name evidence="2" type="ORF">B1812_09485</name>
</gene>
<dbReference type="AlphaFoldDB" id="A0A1W6MUI0"/>
<proteinExistence type="predicted"/>
<dbReference type="Proteomes" id="UP000193978">
    <property type="component" value="Chromosome"/>
</dbReference>
<accession>A0A1W6MUI0</accession>
<dbReference type="InterPro" id="IPR013096">
    <property type="entry name" value="Cupin_2"/>
</dbReference>
<evidence type="ECO:0000313" key="2">
    <source>
        <dbReference type="EMBL" id="ARN81278.1"/>
    </source>
</evidence>
<dbReference type="RefSeq" id="WP_085771370.1">
    <property type="nucleotide sequence ID" value="NZ_AP027149.1"/>
</dbReference>
<evidence type="ECO:0000313" key="3">
    <source>
        <dbReference type="Proteomes" id="UP000193978"/>
    </source>
</evidence>
<dbReference type="InterPro" id="IPR014710">
    <property type="entry name" value="RmlC-like_jellyroll"/>
</dbReference>
<keyword evidence="3" id="KW-1185">Reference proteome</keyword>
<dbReference type="SUPFAM" id="SSF51182">
    <property type="entry name" value="RmlC-like cupins"/>
    <property type="match status" value="1"/>
</dbReference>
<dbReference type="PANTHER" id="PTHR38599">
    <property type="entry name" value="CUPIN DOMAIN PROTEIN (AFU_ORTHOLOGUE AFUA_3G13620)"/>
    <property type="match status" value="1"/>
</dbReference>
<dbReference type="KEGG" id="mbry:B1812_09485"/>
<dbReference type="OrthoDB" id="9813436at2"/>
<dbReference type="EMBL" id="CP019948">
    <property type="protein sequence ID" value="ARN81278.1"/>
    <property type="molecule type" value="Genomic_DNA"/>
</dbReference>
<protein>
    <recommendedName>
        <fullName evidence="1">Cupin type-2 domain-containing protein</fullName>
    </recommendedName>
</protein>
<sequence>MKSQNALSLAAEMASQRIEVDLRRRLFVGGFAGALCLFSKSTLADQISSASATSVSPDGVIRVTLQRHVNEQTGEEFKLLLNTYPPGVGLPSHHHPTVAHNYVLEGVAESQYAGEELRTFKAGDSYQDEAGRPHLVFRNPDRAARLKYLIAYTVRKGEPFLIIP</sequence>
<dbReference type="PANTHER" id="PTHR38599:SF1">
    <property type="entry name" value="CUPIN DOMAIN PROTEIN (AFU_ORTHOLOGUE AFUA_3G13620)"/>
    <property type="match status" value="1"/>
</dbReference>
<organism evidence="2 3">
    <name type="scientific">Methylocystis bryophila</name>
    <dbReference type="NCBI Taxonomy" id="655015"/>
    <lineage>
        <taxon>Bacteria</taxon>
        <taxon>Pseudomonadati</taxon>
        <taxon>Pseudomonadota</taxon>
        <taxon>Alphaproteobacteria</taxon>
        <taxon>Hyphomicrobiales</taxon>
        <taxon>Methylocystaceae</taxon>
        <taxon>Methylocystis</taxon>
    </lineage>
</organism>
<dbReference type="InterPro" id="IPR011051">
    <property type="entry name" value="RmlC_Cupin_sf"/>
</dbReference>